<sequence>MQQRGSNATMETEEVDRSSTPPSVRGRHNSKLKVLVRSHAMREETSPPREPSPNVLHSPCIKLIPSPELSPECTNPVVVLSPSMNSPCKSPQCLSPTTTLVPSPNSRCSPSLSASNDHLSDRLHSDHLPDSPGSGFGSSSPKYLNKVNNTKNSDASSKQTSHNVKKRYICDCQNQNCIKCIKSQERNINNNLTNVNNNVMGSPNTLTVSRANSRGKLRQQSSSQGSFESSSNSPCLSRDSSSEQYTDTTGVDLEQFIPETLNRNAKDRALMLRIEQELVNLAKDSKTHFKFPPMSSYQRMLVHRCAAYFGMDHNIEPTGKSVVVNKTKNTRIPDVEFKEHIKDDIIFSEEPRRSILKRDSNSVEDYSFKSPDRSFSSENRRSKSFEEREEEYEKARRRIFNREMHDGSSEDFGWSEIPWSSTESDYSSRIRLQLPDMHRRQFGKLIKVHSEDTAEALRPCVAKSYSFGGYGGISVLSRGDSVMSTHSAGPRLLTKQDSAASSVSWRLSPSSSGYKSQSQMSESVTPSPTSTPHPISDSRQNSNGSSENQDNKNDISGSHIVWAVTDIHNVPKGSVIINPQTGKPLINEDGTVYHYDPSNPPPGMIPTPSKPPPSPVKISSKEMLSSSPKRNRSISTSPTRKSNLTNSSTSPSLPFSPPPLITTTVPHRSFSYVQTENVVSLPQQHFSGYTSTFATPTAAENGTMYQQPYLIYTSPYGVHVPQQYESRMEPQPQMPEVASTYYISDSSTAPPPTQPIAYQHPQPGPYWNQPVAFYQNNTPTNPPPQRFSAGPSQPGAIQQFITI</sequence>
<keyword evidence="1" id="KW-0597">Phosphoprotein</keyword>
<accession>A0AAV8WGF7</accession>
<dbReference type="AlphaFoldDB" id="A0AAV8WGF7"/>
<feature type="compositionally biased region" description="Polar residues" evidence="2">
    <location>
        <begin position="234"/>
        <end position="249"/>
    </location>
</feature>
<dbReference type="SMART" id="SM00393">
    <property type="entry name" value="R3H"/>
    <property type="match status" value="1"/>
</dbReference>
<gene>
    <name evidence="5" type="ORF">NQ315_009370</name>
</gene>
<evidence type="ECO:0000256" key="1">
    <source>
        <dbReference type="ARBA" id="ARBA00022553"/>
    </source>
</evidence>
<feature type="compositionally biased region" description="Polar residues" evidence="2">
    <location>
        <begin position="622"/>
        <end position="641"/>
    </location>
</feature>
<feature type="compositionally biased region" description="Basic residues" evidence="2">
    <location>
        <begin position="25"/>
        <end position="36"/>
    </location>
</feature>
<feature type="compositionally biased region" description="Low complexity" evidence="2">
    <location>
        <begin position="130"/>
        <end position="141"/>
    </location>
</feature>
<evidence type="ECO:0000256" key="2">
    <source>
        <dbReference type="SAM" id="MobiDB-lite"/>
    </source>
</evidence>
<feature type="domain" description="SUZ" evidence="4">
    <location>
        <begin position="331"/>
        <end position="404"/>
    </location>
</feature>
<dbReference type="PANTHER" id="PTHR15672:SF8">
    <property type="entry name" value="PROTEIN ENCORE"/>
    <property type="match status" value="1"/>
</dbReference>
<dbReference type="InterPro" id="IPR024771">
    <property type="entry name" value="SUZ"/>
</dbReference>
<reference evidence="5 6" key="1">
    <citation type="journal article" date="2023" name="Insect Mol. Biol.">
        <title>Genome sequencing provides insights into the evolution of gene families encoding plant cell wall-degrading enzymes in longhorned beetles.</title>
        <authorList>
            <person name="Shin N.R."/>
            <person name="Okamura Y."/>
            <person name="Kirsch R."/>
            <person name="Pauchet Y."/>
        </authorList>
    </citation>
    <scope>NUCLEOTIDE SEQUENCE [LARGE SCALE GENOMIC DNA]</scope>
    <source>
        <strain evidence="5">EAD_L_NR</strain>
    </source>
</reference>
<dbReference type="Gene3D" id="3.30.1370.50">
    <property type="entry name" value="R3H-like domain"/>
    <property type="match status" value="1"/>
</dbReference>
<feature type="region of interest" description="Disordered" evidence="2">
    <location>
        <begin position="1"/>
        <end position="57"/>
    </location>
</feature>
<evidence type="ECO:0000313" key="5">
    <source>
        <dbReference type="EMBL" id="KAJ8925531.1"/>
    </source>
</evidence>
<feature type="compositionally biased region" description="Basic and acidic residues" evidence="2">
    <location>
        <begin position="118"/>
        <end position="129"/>
    </location>
</feature>
<feature type="compositionally biased region" description="Pro residues" evidence="2">
    <location>
        <begin position="598"/>
        <end position="615"/>
    </location>
</feature>
<dbReference type="InterPro" id="IPR001374">
    <property type="entry name" value="R3H_dom"/>
</dbReference>
<dbReference type="InterPro" id="IPR051937">
    <property type="entry name" value="R3H_domain_containing"/>
</dbReference>
<proteinExistence type="predicted"/>
<feature type="region of interest" description="Disordered" evidence="2">
    <location>
        <begin position="213"/>
        <end position="249"/>
    </location>
</feature>
<feature type="compositionally biased region" description="Low complexity" evidence="2">
    <location>
        <begin position="642"/>
        <end position="653"/>
    </location>
</feature>
<evidence type="ECO:0000259" key="3">
    <source>
        <dbReference type="PROSITE" id="PS51061"/>
    </source>
</evidence>
<keyword evidence="6" id="KW-1185">Reference proteome</keyword>
<dbReference type="CDD" id="cd02642">
    <property type="entry name" value="R3H_encore_like"/>
    <property type="match status" value="1"/>
</dbReference>
<comment type="caution">
    <text evidence="5">The sequence shown here is derived from an EMBL/GenBank/DDBJ whole genome shotgun (WGS) entry which is preliminary data.</text>
</comment>
<feature type="region of interest" description="Disordered" evidence="2">
    <location>
        <begin position="493"/>
        <end position="554"/>
    </location>
</feature>
<dbReference type="Proteomes" id="UP001159042">
    <property type="component" value="Unassembled WGS sequence"/>
</dbReference>
<dbReference type="PANTHER" id="PTHR15672">
    <property type="entry name" value="CAMP-REGULATED PHOSPHOPROTEIN 21 RELATED R3H DOMAIN CONTAINING PROTEIN"/>
    <property type="match status" value="1"/>
</dbReference>
<feature type="compositionally biased region" description="Polar residues" evidence="2">
    <location>
        <begin position="539"/>
        <end position="548"/>
    </location>
</feature>
<evidence type="ECO:0000259" key="4">
    <source>
        <dbReference type="PROSITE" id="PS51673"/>
    </source>
</evidence>
<protein>
    <recommendedName>
        <fullName evidence="7">cAMP-regulated phosphoprotein 21</fullName>
    </recommendedName>
</protein>
<feature type="compositionally biased region" description="Polar residues" evidence="2">
    <location>
        <begin position="1"/>
        <end position="10"/>
    </location>
</feature>
<feature type="compositionally biased region" description="Polar residues" evidence="2">
    <location>
        <begin position="85"/>
        <end position="117"/>
    </location>
</feature>
<feature type="domain" description="R3H" evidence="3">
    <location>
        <begin position="268"/>
        <end position="330"/>
    </location>
</feature>
<dbReference type="GO" id="GO:0003676">
    <property type="term" value="F:nucleic acid binding"/>
    <property type="evidence" value="ECO:0007669"/>
    <property type="project" value="UniProtKB-UniRule"/>
</dbReference>
<feature type="region of interest" description="Disordered" evidence="2">
    <location>
        <begin position="85"/>
        <end position="160"/>
    </location>
</feature>
<dbReference type="PROSITE" id="PS51061">
    <property type="entry name" value="R3H"/>
    <property type="match status" value="1"/>
</dbReference>
<feature type="compositionally biased region" description="Low complexity" evidence="2">
    <location>
        <begin position="498"/>
        <end position="538"/>
    </location>
</feature>
<feature type="compositionally biased region" description="Polar residues" evidence="2">
    <location>
        <begin position="146"/>
        <end position="160"/>
    </location>
</feature>
<feature type="region of interest" description="Disordered" evidence="2">
    <location>
        <begin position="577"/>
        <end position="658"/>
    </location>
</feature>
<dbReference type="InterPro" id="IPR036867">
    <property type="entry name" value="R3H_dom_sf"/>
</dbReference>
<organism evidence="5 6">
    <name type="scientific">Exocentrus adspersus</name>
    <dbReference type="NCBI Taxonomy" id="1586481"/>
    <lineage>
        <taxon>Eukaryota</taxon>
        <taxon>Metazoa</taxon>
        <taxon>Ecdysozoa</taxon>
        <taxon>Arthropoda</taxon>
        <taxon>Hexapoda</taxon>
        <taxon>Insecta</taxon>
        <taxon>Pterygota</taxon>
        <taxon>Neoptera</taxon>
        <taxon>Endopterygota</taxon>
        <taxon>Coleoptera</taxon>
        <taxon>Polyphaga</taxon>
        <taxon>Cucujiformia</taxon>
        <taxon>Chrysomeloidea</taxon>
        <taxon>Cerambycidae</taxon>
        <taxon>Lamiinae</taxon>
        <taxon>Acanthocinini</taxon>
        <taxon>Exocentrus</taxon>
    </lineage>
</organism>
<evidence type="ECO:0000313" key="6">
    <source>
        <dbReference type="Proteomes" id="UP001159042"/>
    </source>
</evidence>
<name>A0AAV8WGF7_9CUCU</name>
<dbReference type="PROSITE" id="PS51673">
    <property type="entry name" value="SUZ"/>
    <property type="match status" value="1"/>
</dbReference>
<dbReference type="EMBL" id="JANEYG010000001">
    <property type="protein sequence ID" value="KAJ8925531.1"/>
    <property type="molecule type" value="Genomic_DNA"/>
</dbReference>
<evidence type="ECO:0008006" key="7">
    <source>
        <dbReference type="Google" id="ProtNLM"/>
    </source>
</evidence>
<feature type="compositionally biased region" description="Low complexity" evidence="2">
    <location>
        <begin position="219"/>
        <end position="233"/>
    </location>
</feature>
<dbReference type="Pfam" id="PF12752">
    <property type="entry name" value="SUZ"/>
    <property type="match status" value="1"/>
</dbReference>
<feature type="region of interest" description="Disordered" evidence="2">
    <location>
        <begin position="364"/>
        <end position="388"/>
    </location>
</feature>
<feature type="compositionally biased region" description="Basic and acidic residues" evidence="2">
    <location>
        <begin position="378"/>
        <end position="388"/>
    </location>
</feature>
<dbReference type="SUPFAM" id="SSF82708">
    <property type="entry name" value="R3H domain"/>
    <property type="match status" value="1"/>
</dbReference>
<dbReference type="Pfam" id="PF01424">
    <property type="entry name" value="R3H"/>
    <property type="match status" value="1"/>
</dbReference>